<accession>A0A075AZ23</accession>
<feature type="binding site" evidence="5">
    <location>
        <position position="121"/>
    </location>
    <ligand>
        <name>ATP</name>
        <dbReference type="ChEBI" id="CHEBI:30616"/>
    </ligand>
</feature>
<dbReference type="SUPFAM" id="SSF55874">
    <property type="entry name" value="ATPase domain of HSP90 chaperone/DNA topoisomerase II/histidine kinase"/>
    <property type="match status" value="1"/>
</dbReference>
<evidence type="ECO:0000256" key="3">
    <source>
        <dbReference type="ARBA" id="ARBA00022840"/>
    </source>
</evidence>
<name>A0A075AZ23_ROZAC</name>
<dbReference type="SUPFAM" id="SSF110942">
    <property type="entry name" value="HSP90 C-terminal domain"/>
    <property type="match status" value="1"/>
</dbReference>
<dbReference type="OMA" id="DHTQQNE"/>
<protein>
    <submittedName>
        <fullName evidence="6">Histidine kinase-like ATPase, ATP-binding domain-containing protein</fullName>
    </submittedName>
</protein>
<reference evidence="6 7" key="1">
    <citation type="journal article" date="2013" name="Curr. Biol.">
        <title>Shared signatures of parasitism and phylogenomics unite Cryptomycota and microsporidia.</title>
        <authorList>
            <person name="James T.Y."/>
            <person name="Pelin A."/>
            <person name="Bonen L."/>
            <person name="Ahrendt S."/>
            <person name="Sain D."/>
            <person name="Corradi N."/>
            <person name="Stajich J.E."/>
        </authorList>
    </citation>
    <scope>NUCLEOTIDE SEQUENCE [LARGE SCALE GENOMIC DNA]</scope>
    <source>
        <strain evidence="6 7">CSF55</strain>
    </source>
</reference>
<feature type="binding site" evidence="5">
    <location>
        <position position="69"/>
    </location>
    <ligand>
        <name>ATP</name>
        <dbReference type="ChEBI" id="CHEBI:30616"/>
    </ligand>
</feature>
<dbReference type="GO" id="GO:0140662">
    <property type="term" value="F:ATP-dependent protein folding chaperone"/>
    <property type="evidence" value="ECO:0007669"/>
    <property type="project" value="InterPro"/>
</dbReference>
<feature type="binding site" evidence="5">
    <location>
        <position position="65"/>
    </location>
    <ligand>
        <name>ATP</name>
        <dbReference type="ChEBI" id="CHEBI:30616"/>
    </ligand>
</feature>
<dbReference type="SUPFAM" id="SSF54211">
    <property type="entry name" value="Ribosomal protein S5 domain 2-like"/>
    <property type="match status" value="1"/>
</dbReference>
<evidence type="ECO:0000256" key="4">
    <source>
        <dbReference type="ARBA" id="ARBA00023186"/>
    </source>
</evidence>
<dbReference type="HAMAP" id="MF_00505">
    <property type="entry name" value="HSP90"/>
    <property type="match status" value="1"/>
</dbReference>
<evidence type="ECO:0000256" key="2">
    <source>
        <dbReference type="ARBA" id="ARBA00022741"/>
    </source>
</evidence>
<dbReference type="PIRSF" id="PIRSF002583">
    <property type="entry name" value="Hsp90"/>
    <property type="match status" value="1"/>
</dbReference>
<proteinExistence type="inferred from homology"/>
<dbReference type="Gene3D" id="1.20.120.790">
    <property type="entry name" value="Heat shock protein 90, C-terminal domain"/>
    <property type="match status" value="1"/>
</dbReference>
<dbReference type="Gene3D" id="3.40.50.11260">
    <property type="match status" value="1"/>
</dbReference>
<keyword evidence="2 5" id="KW-0547">Nucleotide-binding</keyword>
<feature type="binding site" evidence="5">
    <location>
        <position position="135"/>
    </location>
    <ligand>
        <name>ATP</name>
        <dbReference type="ChEBI" id="CHEBI:30616"/>
    </ligand>
</feature>
<organism evidence="6 7">
    <name type="scientific">Rozella allomycis (strain CSF55)</name>
    <dbReference type="NCBI Taxonomy" id="988480"/>
    <lineage>
        <taxon>Eukaryota</taxon>
        <taxon>Fungi</taxon>
        <taxon>Fungi incertae sedis</taxon>
        <taxon>Cryptomycota</taxon>
        <taxon>Cryptomycota incertae sedis</taxon>
        <taxon>Rozella</taxon>
    </lineage>
</organism>
<keyword evidence="6" id="KW-0808">Transferase</keyword>
<dbReference type="PANTHER" id="PTHR11528">
    <property type="entry name" value="HEAT SHOCK PROTEIN 90 FAMILY MEMBER"/>
    <property type="match status" value="1"/>
</dbReference>
<dbReference type="NCBIfam" id="NF003555">
    <property type="entry name" value="PRK05218.1"/>
    <property type="match status" value="1"/>
</dbReference>
<sequence length="648" mass="73711">MSILNSILSRRALSIPRICNIFRPNNFPFNGVPSTLLHHNRPYSTAYSAIPSEEIPTSKPVFIRELVANASDALEKQRQFELSGCASSDGLGNGEGGELAIRVWCDAGKRQLVVEDSGIGMTYEELNDHLGTIAKSGTLKYIQDAKEGSAKSNLIGSFGIGFYSALMVGEEIRVYTKSRKDGKGYMWKTSGQGGYEIAEADVSNAGTKIVIQLREDAMQFTEKALVNNFVSFPIYLNGERVNQVEPLWIKEKSEITGDELREFYRKLSGDYKDPLAELVYKIDSPLNVRSILYVPNSSPFEQLYSKEGEIELYSRRVLIKSKCDGLLPAWMRFVRGVVDCEDVQLNISRELLQNNGVMLRIKEILTRRILKWFSDLASSERVKYEGIFESFNHYFKEGICTDEVNREKIKEILLFKSTKSESYTTLEEYKSRMSAEQKAIYFMVVPDKTVALESPYMEPFNKLGYEVLLMHDENIDKIMVSSLQSYKGLPIEDVEEAKIDVPVEEECENSLSREEVEIMCEWFKETFKADKVASVKETKRYTTHPAIVVNHGEILKNKMMMKQLGMDIESIPFNVEINPKHKMMKQLINLKCSNKELADLVLCQVFDNALLAAGVLTNPRRMVNRLNSLLNVIVEQGNRNCENQEDEI</sequence>
<dbReference type="GO" id="GO:0016887">
    <property type="term" value="F:ATP hydrolysis activity"/>
    <property type="evidence" value="ECO:0007669"/>
    <property type="project" value="InterPro"/>
</dbReference>
<gene>
    <name evidence="6" type="ORF">O9G_003945</name>
</gene>
<feature type="binding site" evidence="5">
    <location>
        <position position="207"/>
    </location>
    <ligand>
        <name>ATP</name>
        <dbReference type="ChEBI" id="CHEBI:30616"/>
    </ligand>
</feature>
<dbReference type="Proteomes" id="UP000030755">
    <property type="component" value="Unassembled WGS sequence"/>
</dbReference>
<dbReference type="InterPro" id="IPR001404">
    <property type="entry name" value="Hsp90_fam"/>
</dbReference>
<feature type="binding site" evidence="5">
    <location>
        <begin position="136"/>
        <end position="137"/>
    </location>
    <ligand>
        <name>ATP</name>
        <dbReference type="ChEBI" id="CHEBI:30616"/>
    </ligand>
</feature>
<evidence type="ECO:0000313" key="6">
    <source>
        <dbReference type="EMBL" id="EPZ35512.1"/>
    </source>
</evidence>
<dbReference type="Pfam" id="PF13589">
    <property type="entry name" value="HATPase_c_3"/>
    <property type="match status" value="1"/>
</dbReference>
<keyword evidence="7" id="KW-1185">Reference proteome</keyword>
<keyword evidence="6" id="KW-0418">Kinase</keyword>
<dbReference type="Gene3D" id="3.30.230.80">
    <property type="match status" value="1"/>
</dbReference>
<evidence type="ECO:0000256" key="5">
    <source>
        <dbReference type="PIRSR" id="PIRSR002583-1"/>
    </source>
</evidence>
<comment type="similarity">
    <text evidence="1">Belongs to the heat shock protein 90 family.</text>
</comment>
<dbReference type="Pfam" id="PF00183">
    <property type="entry name" value="HSP90"/>
    <property type="match status" value="1"/>
</dbReference>
<dbReference type="AlphaFoldDB" id="A0A075AZ23"/>
<evidence type="ECO:0000256" key="1">
    <source>
        <dbReference type="ARBA" id="ARBA00008239"/>
    </source>
</evidence>
<dbReference type="InterPro" id="IPR037196">
    <property type="entry name" value="HSP90_C"/>
</dbReference>
<dbReference type="STRING" id="988480.A0A075AZ23"/>
<dbReference type="HOGENOM" id="CLU_006684_3_1_1"/>
<dbReference type="PRINTS" id="PR00775">
    <property type="entry name" value="HEATSHOCK90"/>
</dbReference>
<dbReference type="InterPro" id="IPR020568">
    <property type="entry name" value="Ribosomal_Su5_D2-typ_SF"/>
</dbReference>
<feature type="binding site" evidence="5">
    <location>
        <position position="349"/>
    </location>
    <ligand>
        <name>ATP</name>
        <dbReference type="ChEBI" id="CHEBI:30616"/>
    </ligand>
</feature>
<keyword evidence="4" id="KW-0143">Chaperone</keyword>
<dbReference type="GO" id="GO:0051082">
    <property type="term" value="F:unfolded protein binding"/>
    <property type="evidence" value="ECO:0007669"/>
    <property type="project" value="InterPro"/>
</dbReference>
<dbReference type="GO" id="GO:0016301">
    <property type="term" value="F:kinase activity"/>
    <property type="evidence" value="ECO:0007669"/>
    <property type="project" value="UniProtKB-KW"/>
</dbReference>
<dbReference type="FunFam" id="3.30.230.80:FF:000004">
    <property type="entry name" value="Heat shock protein 75 kDa"/>
    <property type="match status" value="1"/>
</dbReference>
<dbReference type="EMBL" id="KE560823">
    <property type="protein sequence ID" value="EPZ35512.1"/>
    <property type="molecule type" value="Genomic_DNA"/>
</dbReference>
<dbReference type="Gene3D" id="3.30.565.10">
    <property type="entry name" value="Histidine kinase-like ATPase, C-terminal domain"/>
    <property type="match status" value="1"/>
</dbReference>
<dbReference type="InterPro" id="IPR036890">
    <property type="entry name" value="HATPase_C_sf"/>
</dbReference>
<keyword evidence="3 5" id="KW-0067">ATP-binding</keyword>
<dbReference type="InterPro" id="IPR020575">
    <property type="entry name" value="Hsp90_N"/>
</dbReference>
<evidence type="ECO:0000313" key="7">
    <source>
        <dbReference type="Proteomes" id="UP000030755"/>
    </source>
</evidence>
<feature type="binding site" evidence="5">
    <location>
        <position position="116"/>
    </location>
    <ligand>
        <name>ATP</name>
        <dbReference type="ChEBI" id="CHEBI:30616"/>
    </ligand>
</feature>
<dbReference type="GO" id="GO:0005524">
    <property type="term" value="F:ATP binding"/>
    <property type="evidence" value="ECO:0007669"/>
    <property type="project" value="UniProtKB-KW"/>
</dbReference>
<dbReference type="OrthoDB" id="28737at2759"/>